<dbReference type="NCBIfam" id="NF002049">
    <property type="entry name" value="PRK00881.1"/>
    <property type="match status" value="1"/>
</dbReference>
<comment type="domain">
    <text evidence="10">The IMP cyclohydrolase activity resides in the N-terminal region.</text>
</comment>
<keyword evidence="4 10" id="KW-0808">Transferase</keyword>
<comment type="caution">
    <text evidence="12">The sequence shown here is derived from an EMBL/GenBank/DDBJ whole genome shotgun (WGS) entry which is preliminary data.</text>
</comment>
<comment type="catalytic activity">
    <reaction evidence="8 10">
        <text>(6R)-10-formyltetrahydrofolate + 5-amino-1-(5-phospho-beta-D-ribosyl)imidazole-4-carboxamide = 5-formamido-1-(5-phospho-D-ribosyl)imidazole-4-carboxamide + (6S)-5,6,7,8-tetrahydrofolate</text>
        <dbReference type="Rhea" id="RHEA:22192"/>
        <dbReference type="ChEBI" id="CHEBI:57453"/>
        <dbReference type="ChEBI" id="CHEBI:58467"/>
        <dbReference type="ChEBI" id="CHEBI:58475"/>
        <dbReference type="ChEBI" id="CHEBI:195366"/>
        <dbReference type="EC" id="2.1.2.3"/>
    </reaction>
</comment>
<dbReference type="Gene3D" id="3.40.140.20">
    <property type="match status" value="2"/>
</dbReference>
<protein>
    <recommendedName>
        <fullName evidence="10">Bifunctional purine biosynthesis protein PurH</fullName>
    </recommendedName>
    <domain>
        <recommendedName>
            <fullName evidence="10">Phosphoribosylaminoimidazolecarboxamide formyltransferase</fullName>
            <ecNumber evidence="10">2.1.2.3</ecNumber>
        </recommendedName>
        <alternativeName>
            <fullName evidence="10">AICAR transformylase</fullName>
        </alternativeName>
    </domain>
    <domain>
        <recommendedName>
            <fullName evidence="10">IMP cyclohydrolase</fullName>
            <ecNumber evidence="10">3.5.4.10</ecNumber>
        </recommendedName>
        <alternativeName>
            <fullName evidence="10">ATIC</fullName>
        </alternativeName>
        <alternativeName>
            <fullName evidence="10">IMP synthase</fullName>
        </alternativeName>
        <alternativeName>
            <fullName evidence="10">Inosinicase</fullName>
        </alternativeName>
    </domain>
</protein>
<dbReference type="InterPro" id="IPR011607">
    <property type="entry name" value="MGS-like_dom"/>
</dbReference>
<dbReference type="OrthoDB" id="9802065at2"/>
<keyword evidence="5 10" id="KW-0658">Purine biosynthesis</keyword>
<dbReference type="GO" id="GO:0005829">
    <property type="term" value="C:cytosol"/>
    <property type="evidence" value="ECO:0007669"/>
    <property type="project" value="TreeGrafter"/>
</dbReference>
<dbReference type="SMART" id="SM00851">
    <property type="entry name" value="MGS"/>
    <property type="match status" value="1"/>
</dbReference>
<dbReference type="SUPFAM" id="SSF52335">
    <property type="entry name" value="Methylglyoxal synthase-like"/>
    <property type="match status" value="1"/>
</dbReference>
<dbReference type="Pfam" id="PF01808">
    <property type="entry name" value="AICARFT_IMPCHas"/>
    <property type="match status" value="1"/>
</dbReference>
<evidence type="ECO:0000256" key="7">
    <source>
        <dbReference type="ARBA" id="ARBA00023268"/>
    </source>
</evidence>
<dbReference type="SUPFAM" id="SSF53927">
    <property type="entry name" value="Cytidine deaminase-like"/>
    <property type="match status" value="1"/>
</dbReference>
<dbReference type="PANTHER" id="PTHR11692:SF0">
    <property type="entry name" value="BIFUNCTIONAL PURINE BIOSYNTHESIS PROTEIN ATIC"/>
    <property type="match status" value="1"/>
</dbReference>
<evidence type="ECO:0000313" key="13">
    <source>
        <dbReference type="Proteomes" id="UP000243024"/>
    </source>
</evidence>
<evidence type="ECO:0000256" key="1">
    <source>
        <dbReference type="ARBA" id="ARBA00004844"/>
    </source>
</evidence>
<dbReference type="Pfam" id="PF02142">
    <property type="entry name" value="MGS"/>
    <property type="match status" value="1"/>
</dbReference>
<dbReference type="InterPro" id="IPR036914">
    <property type="entry name" value="MGS-like_dom_sf"/>
</dbReference>
<evidence type="ECO:0000256" key="6">
    <source>
        <dbReference type="ARBA" id="ARBA00022801"/>
    </source>
</evidence>
<name>A0A132NA40_HYDSH</name>
<evidence type="ECO:0000256" key="5">
    <source>
        <dbReference type="ARBA" id="ARBA00022755"/>
    </source>
</evidence>
<dbReference type="RefSeq" id="WP_066203332.1">
    <property type="nucleotide sequence ID" value="NZ_CBCSAS010000017.1"/>
</dbReference>
<dbReference type="EC" id="2.1.2.3" evidence="10"/>
<dbReference type="PROSITE" id="PS51855">
    <property type="entry name" value="MGS"/>
    <property type="match status" value="1"/>
</dbReference>
<sequence length="527" mass="56147">MIQRAFLSVSDRTGLLALAERLSRRGVELVASSGTAAHLQAAGIPATDVEALTGYPPLLGGRLKTLHPAVHGAILARPDDPVHRAELEGHGIRPFQLVVVNLYPFREALERSRDLAAWVEEIDVGGVALIRAAAKNHAHVLVVVDPADYPAVIEALEGEADEAAWAELRRRFAVKAFRRTAFYDALIARALAHAYGLEALPDVWVAAYERVAALRYGENPHQEAAYYRDPLAGPEALVRFVQHQGKALSYNNIQDAQAALALVRRFEAPAAVAVKHMNPCGAGVGETVEEAFERAYAADPVSIFGGIVAVNRPLSAALADRLKGLFLEVIVAPSAEPEALRILAAKKNVRVLTLPEEGGVRPAAFSRTAPDRFGALVPEAVTTSGGLLVQTPDAGDDDPAAFRVVTRRAPTEAEWRALRFAWEVVRFVKSNAIVLAREGMTVGIGAGQMSRVGAVKIAVQAAGERARGAVMASDAFFPMPDSIEVAAAAGVTAVIHPGGSIRDDEVIAAADRAGMAMVVTGVRHFRH</sequence>
<comment type="similarity">
    <text evidence="3 10">Belongs to the PurH family.</text>
</comment>
<accession>A0A132NA40</accession>
<organism evidence="12 13">
    <name type="scientific">Hydrogenibacillus schlegelii</name>
    <name type="common">Bacillus schlegelii</name>
    <dbReference type="NCBI Taxonomy" id="1484"/>
    <lineage>
        <taxon>Bacteria</taxon>
        <taxon>Bacillati</taxon>
        <taxon>Bacillota</taxon>
        <taxon>Bacilli</taxon>
        <taxon>Bacillales</taxon>
        <taxon>Bacillales Family X. Incertae Sedis</taxon>
        <taxon>Hydrogenibacillus</taxon>
    </lineage>
</organism>
<dbReference type="InterPro" id="IPR002695">
    <property type="entry name" value="PurH-like"/>
</dbReference>
<evidence type="ECO:0000256" key="2">
    <source>
        <dbReference type="ARBA" id="ARBA00004954"/>
    </source>
</evidence>
<evidence type="ECO:0000259" key="11">
    <source>
        <dbReference type="PROSITE" id="PS51855"/>
    </source>
</evidence>
<dbReference type="Gene3D" id="3.40.50.1380">
    <property type="entry name" value="Methylglyoxal synthase-like domain"/>
    <property type="match status" value="1"/>
</dbReference>
<dbReference type="EMBL" id="JXBB01000060">
    <property type="protein sequence ID" value="OAR03479.1"/>
    <property type="molecule type" value="Genomic_DNA"/>
</dbReference>
<dbReference type="PANTHER" id="PTHR11692">
    <property type="entry name" value="BIFUNCTIONAL PURINE BIOSYNTHESIS PROTEIN PURH"/>
    <property type="match status" value="1"/>
</dbReference>
<dbReference type="EC" id="3.5.4.10" evidence="10"/>
<evidence type="ECO:0000256" key="4">
    <source>
        <dbReference type="ARBA" id="ARBA00022679"/>
    </source>
</evidence>
<dbReference type="PIRSF" id="PIRSF000414">
    <property type="entry name" value="AICARFT_IMPCHas"/>
    <property type="match status" value="1"/>
</dbReference>
<evidence type="ECO:0000256" key="8">
    <source>
        <dbReference type="ARBA" id="ARBA00050488"/>
    </source>
</evidence>
<evidence type="ECO:0000256" key="10">
    <source>
        <dbReference type="HAMAP-Rule" id="MF_00139"/>
    </source>
</evidence>
<keyword evidence="7 10" id="KW-0511">Multifunctional enzyme</keyword>
<keyword evidence="6 10" id="KW-0378">Hydrolase</keyword>
<gene>
    <name evidence="10 12" type="primary">purH</name>
    <name evidence="12" type="ORF">SA87_01615</name>
</gene>
<comment type="pathway">
    <text evidence="1 10">Purine metabolism; IMP biosynthesis via de novo pathway; IMP from 5-formamido-1-(5-phospho-D-ribosyl)imidazole-4-carboxamide: step 1/1.</text>
</comment>
<dbReference type="InterPro" id="IPR016193">
    <property type="entry name" value="Cytidine_deaminase-like"/>
</dbReference>
<dbReference type="HAMAP" id="MF_00139">
    <property type="entry name" value="PurH"/>
    <property type="match status" value="1"/>
</dbReference>
<comment type="pathway">
    <text evidence="2 10">Purine metabolism; IMP biosynthesis via de novo pathway; 5-formamido-1-(5-phospho-D-ribosyl)imidazole-4-carboxamide from 5-amino-1-(5-phospho-D-ribosyl)imidazole-4-carboxamide (10-formyl THF route): step 1/1.</text>
</comment>
<comment type="catalytic activity">
    <reaction evidence="9 10">
        <text>IMP + H2O = 5-formamido-1-(5-phospho-D-ribosyl)imidazole-4-carboxamide</text>
        <dbReference type="Rhea" id="RHEA:18445"/>
        <dbReference type="ChEBI" id="CHEBI:15377"/>
        <dbReference type="ChEBI" id="CHEBI:58053"/>
        <dbReference type="ChEBI" id="CHEBI:58467"/>
        <dbReference type="EC" id="3.5.4.10"/>
    </reaction>
</comment>
<evidence type="ECO:0000313" key="12">
    <source>
        <dbReference type="EMBL" id="OAR03479.1"/>
    </source>
</evidence>
<dbReference type="InterPro" id="IPR024051">
    <property type="entry name" value="AICAR_Tfase_dup_dom_sf"/>
</dbReference>
<keyword evidence="13" id="KW-1185">Reference proteome</keyword>
<evidence type="ECO:0000256" key="3">
    <source>
        <dbReference type="ARBA" id="ARBA00007667"/>
    </source>
</evidence>
<dbReference type="STRING" id="1484.SA87_01615"/>
<evidence type="ECO:0000256" key="9">
    <source>
        <dbReference type="ARBA" id="ARBA00050687"/>
    </source>
</evidence>
<reference evidence="12 13" key="1">
    <citation type="submission" date="2015-09" db="EMBL/GenBank/DDBJ databases">
        <title>Draft genome sequence of Hydrogenibacillus schlegelii DSM 2000.</title>
        <authorList>
            <person name="Hemp J."/>
        </authorList>
    </citation>
    <scope>NUCLEOTIDE SEQUENCE [LARGE SCALE GENOMIC DNA]</scope>
    <source>
        <strain evidence="12 13">MA 48</strain>
    </source>
</reference>
<proteinExistence type="inferred from homology"/>
<dbReference type="GO" id="GO:0003937">
    <property type="term" value="F:IMP cyclohydrolase activity"/>
    <property type="evidence" value="ECO:0007669"/>
    <property type="project" value="UniProtKB-UniRule"/>
</dbReference>
<dbReference type="Proteomes" id="UP000243024">
    <property type="component" value="Unassembled WGS sequence"/>
</dbReference>
<dbReference type="SMART" id="SM00798">
    <property type="entry name" value="AICARFT_IMPCHas"/>
    <property type="match status" value="1"/>
</dbReference>
<dbReference type="AlphaFoldDB" id="A0A132NA40"/>
<dbReference type="NCBIfam" id="TIGR00355">
    <property type="entry name" value="purH"/>
    <property type="match status" value="1"/>
</dbReference>
<dbReference type="FunFam" id="3.40.50.1380:FF:000001">
    <property type="entry name" value="Bifunctional purine biosynthesis protein PurH"/>
    <property type="match status" value="1"/>
</dbReference>
<dbReference type="FunFam" id="3.40.140.20:FF:000002">
    <property type="entry name" value="Bifunctional purine biosynthesis protein PurH"/>
    <property type="match status" value="1"/>
</dbReference>
<dbReference type="GO" id="GO:0004643">
    <property type="term" value="F:phosphoribosylaminoimidazolecarboxamide formyltransferase activity"/>
    <property type="evidence" value="ECO:0007669"/>
    <property type="project" value="UniProtKB-UniRule"/>
</dbReference>
<dbReference type="GO" id="GO:0006189">
    <property type="term" value="P:'de novo' IMP biosynthetic process"/>
    <property type="evidence" value="ECO:0007669"/>
    <property type="project" value="UniProtKB-UniRule"/>
</dbReference>
<feature type="domain" description="MGS-like" evidence="11">
    <location>
        <begin position="1"/>
        <end position="144"/>
    </location>
</feature>
<dbReference type="FunFam" id="3.40.140.20:FF:000001">
    <property type="entry name" value="Bifunctional purine biosynthesis protein PurH"/>
    <property type="match status" value="1"/>
</dbReference>
<dbReference type="UniPathway" id="UPA00074">
    <property type="reaction ID" value="UER00133"/>
</dbReference>